<dbReference type="AlphaFoldDB" id="A0A376D7H0"/>
<evidence type="ECO:0000313" key="3">
    <source>
        <dbReference type="EMBL" id="STC83279.1"/>
    </source>
</evidence>
<accession>A0A376D7H0</accession>
<proteinExistence type="predicted"/>
<evidence type="ECO:0000259" key="2">
    <source>
        <dbReference type="Pfam" id="PF00496"/>
    </source>
</evidence>
<evidence type="ECO:0000256" key="1">
    <source>
        <dbReference type="ARBA" id="ARBA00022729"/>
    </source>
</evidence>
<dbReference type="PANTHER" id="PTHR30290:SF64">
    <property type="entry name" value="ABC TRANSPORTER PERIPLASMIC BINDING PROTEIN"/>
    <property type="match status" value="1"/>
</dbReference>
<dbReference type="PANTHER" id="PTHR30290">
    <property type="entry name" value="PERIPLASMIC BINDING COMPONENT OF ABC TRANSPORTER"/>
    <property type="match status" value="1"/>
</dbReference>
<dbReference type="Gene3D" id="3.10.105.10">
    <property type="entry name" value="Dipeptide-binding Protein, Domain 3"/>
    <property type="match status" value="1"/>
</dbReference>
<organism evidence="3 4">
    <name type="scientific">Escherichia coli</name>
    <dbReference type="NCBI Taxonomy" id="562"/>
    <lineage>
        <taxon>Bacteria</taxon>
        <taxon>Pseudomonadati</taxon>
        <taxon>Pseudomonadota</taxon>
        <taxon>Gammaproteobacteria</taxon>
        <taxon>Enterobacterales</taxon>
        <taxon>Enterobacteriaceae</taxon>
        <taxon>Escherichia</taxon>
    </lineage>
</organism>
<name>A0A376D7H0_ECOLX</name>
<dbReference type="GO" id="GO:0042884">
    <property type="term" value="P:microcin transport"/>
    <property type="evidence" value="ECO:0007669"/>
    <property type="project" value="TreeGrafter"/>
</dbReference>
<feature type="domain" description="Solute-binding protein family 5" evidence="2">
    <location>
        <begin position="20"/>
        <end position="128"/>
    </location>
</feature>
<dbReference type="GO" id="GO:0015833">
    <property type="term" value="P:peptide transport"/>
    <property type="evidence" value="ECO:0007669"/>
    <property type="project" value="TreeGrafter"/>
</dbReference>
<dbReference type="InterPro" id="IPR039424">
    <property type="entry name" value="SBP_5"/>
</dbReference>
<dbReference type="Pfam" id="PF00496">
    <property type="entry name" value="SBP_bac_5"/>
    <property type="match status" value="1"/>
</dbReference>
<dbReference type="GO" id="GO:1904680">
    <property type="term" value="F:peptide transmembrane transporter activity"/>
    <property type="evidence" value="ECO:0007669"/>
    <property type="project" value="TreeGrafter"/>
</dbReference>
<sequence>MKKDLPPEVFTQIYQPPVSKGDGYDRDNLLKADKLLNEAGWVLKGQQRVNVTTGQPLSFELLLPASSNSQWVLPFQHSLQRLGINMDIRKVDNSQITNRMRSRDYDMMPRVWRAMPWPSSDLQISWSSEYINSTYNAPGVQSPVIDSLINQIIAAQGNKEKLLPLGRALDRVLTWNYYMLPMWYMAEDRLAWWDKFSQPAVRPVYSLGIDTWWYDVNKATKLPSARQQGE</sequence>
<evidence type="ECO:0000313" key="4">
    <source>
        <dbReference type="Proteomes" id="UP000254647"/>
    </source>
</evidence>
<protein>
    <submittedName>
        <fullName evidence="3">ABC transporter substrate-binding protein</fullName>
    </submittedName>
</protein>
<dbReference type="SUPFAM" id="SSF53850">
    <property type="entry name" value="Periplasmic binding protein-like II"/>
    <property type="match status" value="1"/>
</dbReference>
<keyword evidence="1" id="KW-0732">Signal</keyword>
<dbReference type="InterPro" id="IPR000914">
    <property type="entry name" value="SBP_5_dom"/>
</dbReference>
<dbReference type="Proteomes" id="UP000254647">
    <property type="component" value="Unassembled WGS sequence"/>
</dbReference>
<dbReference type="GO" id="GO:0030288">
    <property type="term" value="C:outer membrane-bounded periplasmic space"/>
    <property type="evidence" value="ECO:0007669"/>
    <property type="project" value="TreeGrafter"/>
</dbReference>
<gene>
    <name evidence="3" type="ORF">NCTC10767_02962</name>
</gene>
<dbReference type="OMA" id="VLPKHWW"/>
<dbReference type="Gene3D" id="3.40.190.10">
    <property type="entry name" value="Periplasmic binding protein-like II"/>
    <property type="match status" value="1"/>
</dbReference>
<reference evidence="3 4" key="1">
    <citation type="submission" date="2018-06" db="EMBL/GenBank/DDBJ databases">
        <authorList>
            <consortium name="Pathogen Informatics"/>
            <person name="Doyle S."/>
        </authorList>
    </citation>
    <scope>NUCLEOTIDE SEQUENCE [LARGE SCALE GENOMIC DNA]</scope>
    <source>
        <strain evidence="3 4">NCTC10767</strain>
    </source>
</reference>
<dbReference type="EMBL" id="UFXW01000004">
    <property type="protein sequence ID" value="STC83279.1"/>
    <property type="molecule type" value="Genomic_DNA"/>
</dbReference>